<evidence type="ECO:0000313" key="2">
    <source>
        <dbReference type="Proteomes" id="UP001501455"/>
    </source>
</evidence>
<gene>
    <name evidence="1" type="ORF">GCM10019016_030730</name>
</gene>
<dbReference type="EMBL" id="BAAAXF010000021">
    <property type="protein sequence ID" value="GAA3495972.1"/>
    <property type="molecule type" value="Genomic_DNA"/>
</dbReference>
<comment type="caution">
    <text evidence="1">The sequence shown here is derived from an EMBL/GenBank/DDBJ whole genome shotgun (WGS) entry which is preliminary data.</text>
</comment>
<proteinExistence type="predicted"/>
<accession>A0ABP6TND4</accession>
<evidence type="ECO:0000313" key="1">
    <source>
        <dbReference type="EMBL" id="GAA3495972.1"/>
    </source>
</evidence>
<dbReference type="RefSeq" id="WP_345576009.1">
    <property type="nucleotide sequence ID" value="NZ_BAAAXF010000021.1"/>
</dbReference>
<name>A0ABP6TND4_9ACTN</name>
<reference evidence="2" key="1">
    <citation type="journal article" date="2019" name="Int. J. Syst. Evol. Microbiol.">
        <title>The Global Catalogue of Microorganisms (GCM) 10K type strain sequencing project: providing services to taxonomists for standard genome sequencing and annotation.</title>
        <authorList>
            <consortium name="The Broad Institute Genomics Platform"/>
            <consortium name="The Broad Institute Genome Sequencing Center for Infectious Disease"/>
            <person name="Wu L."/>
            <person name="Ma J."/>
        </authorList>
    </citation>
    <scope>NUCLEOTIDE SEQUENCE [LARGE SCALE GENOMIC DNA]</scope>
    <source>
        <strain evidence="2">JCM 4816</strain>
    </source>
</reference>
<protein>
    <submittedName>
        <fullName evidence="1">Uncharacterized protein</fullName>
    </submittedName>
</protein>
<keyword evidence="2" id="KW-1185">Reference proteome</keyword>
<dbReference type="Proteomes" id="UP001501455">
    <property type="component" value="Unassembled WGS sequence"/>
</dbReference>
<sequence length="57" mass="6348">MVHLGGYLLLGEQYKKKAPGKSAWLDSVGSLYSVMIGQEKERYYDAVRKLICGDNPA</sequence>
<organism evidence="1 2">
    <name type="scientific">Streptomyces prasinosporus</name>
    <dbReference type="NCBI Taxonomy" id="68256"/>
    <lineage>
        <taxon>Bacteria</taxon>
        <taxon>Bacillati</taxon>
        <taxon>Actinomycetota</taxon>
        <taxon>Actinomycetes</taxon>
        <taxon>Kitasatosporales</taxon>
        <taxon>Streptomycetaceae</taxon>
        <taxon>Streptomyces</taxon>
        <taxon>Streptomyces albogriseolus group</taxon>
    </lineage>
</organism>